<dbReference type="Proteomes" id="UP000293846">
    <property type="component" value="Unassembled WGS sequence"/>
</dbReference>
<feature type="transmembrane region" description="Helical" evidence="1">
    <location>
        <begin position="26"/>
        <end position="42"/>
    </location>
</feature>
<evidence type="ECO:0000313" key="3">
    <source>
        <dbReference type="Proteomes" id="UP000293846"/>
    </source>
</evidence>
<evidence type="ECO:0000256" key="1">
    <source>
        <dbReference type="SAM" id="Phobius"/>
    </source>
</evidence>
<accession>A0A4R1AY29</accession>
<dbReference type="STRING" id="1742358.GCA_001439605_02005"/>
<keyword evidence="1" id="KW-1133">Transmembrane helix</keyword>
<proteinExistence type="predicted"/>
<keyword evidence="3" id="KW-1185">Reference proteome</keyword>
<sequence>MKRIFVFIGLIGVCIGTVYLYQRQLGAIPFLLLSIYFFILAYKQLSKKPNQCDEEEKEKKNNRYS</sequence>
<keyword evidence="1" id="KW-0472">Membrane</keyword>
<gene>
    <name evidence="2" type="ORF">E0Y62_06250</name>
</gene>
<dbReference type="EMBL" id="SJTH01000005">
    <property type="protein sequence ID" value="TCJ05257.1"/>
    <property type="molecule type" value="Genomic_DNA"/>
</dbReference>
<protein>
    <submittedName>
        <fullName evidence="2">Uncharacterized protein</fullName>
    </submittedName>
</protein>
<comment type="caution">
    <text evidence="2">The sequence shown here is derived from an EMBL/GenBank/DDBJ whole genome shotgun (WGS) entry which is preliminary data.</text>
</comment>
<organism evidence="2 3">
    <name type="scientific">Cytobacillus praedii</name>
    <dbReference type="NCBI Taxonomy" id="1742358"/>
    <lineage>
        <taxon>Bacteria</taxon>
        <taxon>Bacillati</taxon>
        <taxon>Bacillota</taxon>
        <taxon>Bacilli</taxon>
        <taxon>Bacillales</taxon>
        <taxon>Bacillaceae</taxon>
        <taxon>Cytobacillus</taxon>
    </lineage>
</organism>
<dbReference type="RefSeq" id="WP_057760125.1">
    <property type="nucleotide sequence ID" value="NZ_CP183326.1"/>
</dbReference>
<name>A0A4R1AY29_9BACI</name>
<evidence type="ECO:0000313" key="2">
    <source>
        <dbReference type="EMBL" id="TCJ05257.1"/>
    </source>
</evidence>
<reference evidence="2 3" key="1">
    <citation type="submission" date="2019-03" db="EMBL/GenBank/DDBJ databases">
        <authorList>
            <person name="Jensen L."/>
            <person name="Storgaard J."/>
            <person name="Sulaj E."/>
            <person name="Schramm A."/>
            <person name="Marshall I.P.G."/>
        </authorList>
    </citation>
    <scope>NUCLEOTIDE SEQUENCE [LARGE SCALE GENOMIC DNA]</scope>
    <source>
        <strain evidence="2 3">2017H2G3</strain>
    </source>
</reference>
<dbReference type="OrthoDB" id="2942936at2"/>
<keyword evidence="1" id="KW-0812">Transmembrane</keyword>
<dbReference type="AlphaFoldDB" id="A0A4R1AY29"/>